<evidence type="ECO:0000313" key="5">
    <source>
        <dbReference type="EMBL" id="GIX70524.1"/>
    </source>
</evidence>
<feature type="active site" description="Proton acceptor" evidence="3">
    <location>
        <position position="215"/>
    </location>
</feature>
<protein>
    <submittedName>
        <fullName evidence="5">Spermine synthase</fullName>
    </submittedName>
</protein>
<dbReference type="Pfam" id="PF01564">
    <property type="entry name" value="Spermine_synth"/>
    <property type="match status" value="1"/>
</dbReference>
<evidence type="ECO:0000256" key="2">
    <source>
        <dbReference type="ARBA" id="ARBA00022679"/>
    </source>
</evidence>
<evidence type="ECO:0000259" key="4">
    <source>
        <dbReference type="PROSITE" id="PS51006"/>
    </source>
</evidence>
<dbReference type="PANTHER" id="PTHR46315">
    <property type="entry name" value="SPERMINE SYNTHASE"/>
    <property type="match status" value="1"/>
</dbReference>
<dbReference type="InterPro" id="IPR037163">
    <property type="entry name" value="Spermidine_synt_N_sf"/>
</dbReference>
<keyword evidence="2 3" id="KW-0808">Transferase</keyword>
<accession>A0AAV4MDN3</accession>
<dbReference type="FunFam" id="3.40.50.150:FF:000197">
    <property type="entry name" value="spermine synthase isoform X2"/>
    <property type="match status" value="1"/>
</dbReference>
<evidence type="ECO:0000256" key="1">
    <source>
        <dbReference type="ARBA" id="ARBA00007867"/>
    </source>
</evidence>
<keyword evidence="3" id="KW-0620">Polyamine biosynthesis</keyword>
<dbReference type="Pfam" id="PF17284">
    <property type="entry name" value="Spermine_synt_N"/>
    <property type="match status" value="1"/>
</dbReference>
<gene>
    <name evidence="5" type="primary">Sms</name>
    <name evidence="5" type="ORF">CEXT_538461</name>
</gene>
<dbReference type="InterPro" id="IPR029063">
    <property type="entry name" value="SAM-dependent_MTases_sf"/>
</dbReference>
<organism evidence="5 6">
    <name type="scientific">Caerostris extrusa</name>
    <name type="common">Bark spider</name>
    <name type="synonym">Caerostris bankana</name>
    <dbReference type="NCBI Taxonomy" id="172846"/>
    <lineage>
        <taxon>Eukaryota</taxon>
        <taxon>Metazoa</taxon>
        <taxon>Ecdysozoa</taxon>
        <taxon>Arthropoda</taxon>
        <taxon>Chelicerata</taxon>
        <taxon>Arachnida</taxon>
        <taxon>Araneae</taxon>
        <taxon>Araneomorphae</taxon>
        <taxon>Entelegynae</taxon>
        <taxon>Araneoidea</taxon>
        <taxon>Araneidae</taxon>
        <taxon>Caerostris</taxon>
    </lineage>
</organism>
<dbReference type="PROSITE" id="PS51006">
    <property type="entry name" value="PABS_2"/>
    <property type="match status" value="1"/>
</dbReference>
<dbReference type="GO" id="GO:0016768">
    <property type="term" value="F:spermine synthase activity"/>
    <property type="evidence" value="ECO:0007669"/>
    <property type="project" value="InterPro"/>
</dbReference>
<dbReference type="InterPro" id="IPR015576">
    <property type="entry name" value="Spermine_synthase_animal"/>
</dbReference>
<dbReference type="InterPro" id="IPR030374">
    <property type="entry name" value="PABS"/>
</dbReference>
<name>A0AAV4MDN3_CAEEX</name>
<dbReference type="PANTHER" id="PTHR46315:SF1">
    <property type="entry name" value="SPERMINE SYNTHASE"/>
    <property type="match status" value="1"/>
</dbReference>
<comment type="similarity">
    <text evidence="1">Belongs to the spermidine/spermine synthase family.</text>
</comment>
<dbReference type="AlphaFoldDB" id="A0AAV4MDN3"/>
<comment type="caution">
    <text evidence="5">The sequence shown here is derived from an EMBL/GenBank/DDBJ whole genome shotgun (WGS) entry which is preliminary data.</text>
</comment>
<dbReference type="Gene3D" id="2.30.140.10">
    <property type="entry name" value="Spermidine synthase, tetramerisation domain"/>
    <property type="match status" value="1"/>
</dbReference>
<evidence type="ECO:0000256" key="3">
    <source>
        <dbReference type="PROSITE-ProRule" id="PRU00354"/>
    </source>
</evidence>
<dbReference type="GO" id="GO:0006597">
    <property type="term" value="P:spermine biosynthetic process"/>
    <property type="evidence" value="ECO:0007669"/>
    <property type="project" value="InterPro"/>
</dbReference>
<dbReference type="InterPro" id="IPR035246">
    <property type="entry name" value="Spermidine_synt_N"/>
</dbReference>
<feature type="domain" description="PABS" evidence="4">
    <location>
        <begin position="71"/>
        <end position="300"/>
    </location>
</feature>
<reference evidence="5 6" key="1">
    <citation type="submission" date="2021-06" db="EMBL/GenBank/DDBJ databases">
        <title>Caerostris extrusa draft genome.</title>
        <authorList>
            <person name="Kono N."/>
            <person name="Arakawa K."/>
        </authorList>
    </citation>
    <scope>NUCLEOTIDE SEQUENCE [LARGE SCALE GENOMIC DNA]</scope>
</reference>
<dbReference type="EMBL" id="BPLR01019683">
    <property type="protein sequence ID" value="GIX70524.1"/>
    <property type="molecule type" value="Genomic_DNA"/>
</dbReference>
<keyword evidence="6" id="KW-1185">Reference proteome</keyword>
<proteinExistence type="inferred from homology"/>
<dbReference type="SUPFAM" id="SSF53335">
    <property type="entry name" value="S-adenosyl-L-methionine-dependent methyltransferases"/>
    <property type="match status" value="1"/>
</dbReference>
<dbReference type="Proteomes" id="UP001054945">
    <property type="component" value="Unassembled WGS sequence"/>
</dbReference>
<evidence type="ECO:0000313" key="6">
    <source>
        <dbReference type="Proteomes" id="UP001054945"/>
    </source>
</evidence>
<dbReference type="Gene3D" id="3.40.50.150">
    <property type="entry name" value="Vaccinia Virus protein VP39"/>
    <property type="match status" value="1"/>
</dbReference>
<sequence length="353" mass="39743">MVCFSNEDGSLTCSFKTYPFGLATLTFEDSYDEDTAFTNPVKIEEIRKELHRNFKVKVEKIPIIKRGSPVPLYFTTADERILEYDFNKVVFQDESPYQNIKILYSPTLGNCLILDDLQNLAESDINYTHGVMKHGSVSYAGKEVLILGGGDGESLINSYIDQMVIDACRMHLRGCCGDSLDKLEGPNYKVIIDDCFKKMDEYKAAGKTFDVIINDLTDIPIATSPQGEMWDFVRKIINKSLAILRNDGSYLNHALGESCVESLKTYENLLSALPVKVSFERHSAYVPSFMENWVFYEIKKGEKLQTYFAHSTQGQPLTTIRQPTRTLRGASLDHVLDCLGSPNRSIITTSSLA</sequence>